<feature type="non-terminal residue" evidence="1">
    <location>
        <position position="1"/>
    </location>
</feature>
<reference evidence="1" key="1">
    <citation type="submission" date="2021-06" db="EMBL/GenBank/DDBJ databases">
        <authorList>
            <person name="Kallberg Y."/>
            <person name="Tangrot J."/>
            <person name="Rosling A."/>
        </authorList>
    </citation>
    <scope>NUCLEOTIDE SEQUENCE</scope>
    <source>
        <strain evidence="1">CL551</strain>
    </source>
</reference>
<protein>
    <submittedName>
        <fullName evidence="1">13315_t:CDS:1</fullName>
    </submittedName>
</protein>
<accession>A0A9N9NN82</accession>
<dbReference type="Proteomes" id="UP000789342">
    <property type="component" value="Unassembled WGS sequence"/>
</dbReference>
<name>A0A9N9NN82_9GLOM</name>
<organism evidence="1 2">
    <name type="scientific">Acaulospora morrowiae</name>
    <dbReference type="NCBI Taxonomy" id="94023"/>
    <lineage>
        <taxon>Eukaryota</taxon>
        <taxon>Fungi</taxon>
        <taxon>Fungi incertae sedis</taxon>
        <taxon>Mucoromycota</taxon>
        <taxon>Glomeromycotina</taxon>
        <taxon>Glomeromycetes</taxon>
        <taxon>Diversisporales</taxon>
        <taxon>Acaulosporaceae</taxon>
        <taxon>Acaulospora</taxon>
    </lineage>
</organism>
<comment type="caution">
    <text evidence="1">The sequence shown here is derived from an EMBL/GenBank/DDBJ whole genome shotgun (WGS) entry which is preliminary data.</text>
</comment>
<dbReference type="EMBL" id="CAJVPV010036871">
    <property type="protein sequence ID" value="CAG8753943.1"/>
    <property type="molecule type" value="Genomic_DNA"/>
</dbReference>
<gene>
    <name evidence="1" type="ORF">AMORRO_LOCUS15483</name>
</gene>
<feature type="non-terminal residue" evidence="1">
    <location>
        <position position="50"/>
    </location>
</feature>
<dbReference type="AlphaFoldDB" id="A0A9N9NN82"/>
<evidence type="ECO:0000313" key="2">
    <source>
        <dbReference type="Proteomes" id="UP000789342"/>
    </source>
</evidence>
<keyword evidence="2" id="KW-1185">Reference proteome</keyword>
<proteinExistence type="predicted"/>
<evidence type="ECO:0000313" key="1">
    <source>
        <dbReference type="EMBL" id="CAG8753943.1"/>
    </source>
</evidence>
<sequence>KRDSSTKRDIVFWCDIRSHYQISNMAMESLANSFRSSVNRLKDFIGHRFG</sequence>